<dbReference type="SUPFAM" id="SSF63817">
    <property type="entry name" value="Sortase"/>
    <property type="match status" value="1"/>
</dbReference>
<sequence length="390" mass="44026">MRVMKKARKWKWTVLDILMGFLLFFGIGAFCYPFVSDTVNTFLDQQIIDYYQAKANHENEAAMQAAQEKMESQNKKLAKEGSNPSVDSWSKKIKKKVPAKPAKTYFEQHTIGIVNIPKIKIRLPIFDTTNDLFLAKGTSLLEGTSYPTGGKSTHAVISGHRGLPSAKLFTDLPDLKKGDVFFIEINKRTLAYEVDQLKVVEPTETEDLLIEKDKDLVTLVTCTPYMINSHRLLVRGHRIPYTPKMAKNLQRADDYQLLRVILIIVGTLLFLGLLVAAIIKHAKTLAIAKKRYLLLFTATKDGIPLSDLTFTVYDRKGKCQITRQGEPLKAVTNEAGELQIEAMKGGKYVLKSKAGNLKIRIQKVTDERFSLLTAKSNWQKQSNFVVENKS</sequence>
<proteinExistence type="predicted"/>
<dbReference type="NCBIfam" id="NF033745">
    <property type="entry name" value="class_C_sortase"/>
    <property type="match status" value="1"/>
</dbReference>
<dbReference type="Gene3D" id="2.40.260.10">
    <property type="entry name" value="Sortase"/>
    <property type="match status" value="1"/>
</dbReference>
<dbReference type="NCBIfam" id="TIGR01076">
    <property type="entry name" value="sortase_fam"/>
    <property type="match status" value="1"/>
</dbReference>
<dbReference type="InterPro" id="IPR005754">
    <property type="entry name" value="Sortase"/>
</dbReference>
<feature type="active site" description="Proton donor/acceptor" evidence="2">
    <location>
        <position position="160"/>
    </location>
</feature>
<dbReference type="GO" id="GO:0016787">
    <property type="term" value="F:hydrolase activity"/>
    <property type="evidence" value="ECO:0007669"/>
    <property type="project" value="UniProtKB-KW"/>
</dbReference>
<name>A0A1L8R7B7_9ENTE</name>
<comment type="caution">
    <text evidence="5">The sequence shown here is derived from an EMBL/GenBank/DDBJ whole genome shotgun (WGS) entry which is preliminary data.</text>
</comment>
<evidence type="ECO:0000256" key="2">
    <source>
        <dbReference type="PIRSR" id="PIRSR605754-1"/>
    </source>
</evidence>
<dbReference type="InterPro" id="IPR023365">
    <property type="entry name" value="Sortase_dom-sf"/>
</dbReference>
<dbReference type="Pfam" id="PF04203">
    <property type="entry name" value="Sortase"/>
    <property type="match status" value="1"/>
</dbReference>
<dbReference type="Proteomes" id="UP000182835">
    <property type="component" value="Unassembled WGS sequence"/>
</dbReference>
<keyword evidence="1" id="KW-0378">Hydrolase</keyword>
<feature type="compositionally biased region" description="Basic and acidic residues" evidence="3">
    <location>
        <begin position="69"/>
        <end position="79"/>
    </location>
</feature>
<keyword evidence="4" id="KW-0812">Transmembrane</keyword>
<accession>A0A1L8R7B7</accession>
<dbReference type="EMBL" id="JXKG01000006">
    <property type="protein sequence ID" value="OJG15653.1"/>
    <property type="molecule type" value="Genomic_DNA"/>
</dbReference>
<feature type="transmembrane region" description="Helical" evidence="4">
    <location>
        <begin position="257"/>
        <end position="279"/>
    </location>
</feature>
<dbReference type="InterPro" id="IPR013783">
    <property type="entry name" value="Ig-like_fold"/>
</dbReference>
<feature type="region of interest" description="Disordered" evidence="3">
    <location>
        <begin position="69"/>
        <end position="90"/>
    </location>
</feature>
<gene>
    <name evidence="5" type="ORF">RU96_GL002202</name>
</gene>
<organism evidence="5 6">
    <name type="scientific">Enterococcus canintestini</name>
    <dbReference type="NCBI Taxonomy" id="317010"/>
    <lineage>
        <taxon>Bacteria</taxon>
        <taxon>Bacillati</taxon>
        <taxon>Bacillota</taxon>
        <taxon>Bacilli</taxon>
        <taxon>Lactobacillales</taxon>
        <taxon>Enterococcaceae</taxon>
        <taxon>Enterococcus</taxon>
    </lineage>
</organism>
<keyword evidence="4" id="KW-1133">Transmembrane helix</keyword>
<dbReference type="InterPro" id="IPR042002">
    <property type="entry name" value="Sortase_C"/>
</dbReference>
<dbReference type="CDD" id="cd05827">
    <property type="entry name" value="Sortase_C"/>
    <property type="match status" value="1"/>
</dbReference>
<dbReference type="STRING" id="317010.RU96_GL002202"/>
<dbReference type="AlphaFoldDB" id="A0A1L8R7B7"/>
<evidence type="ECO:0000313" key="5">
    <source>
        <dbReference type="EMBL" id="OJG15653.1"/>
    </source>
</evidence>
<evidence type="ECO:0000256" key="4">
    <source>
        <dbReference type="SAM" id="Phobius"/>
    </source>
</evidence>
<keyword evidence="4" id="KW-0472">Membrane</keyword>
<protein>
    <submittedName>
        <fullName evidence="5">Sortase</fullName>
    </submittedName>
</protein>
<evidence type="ECO:0000256" key="1">
    <source>
        <dbReference type="ARBA" id="ARBA00022801"/>
    </source>
</evidence>
<reference evidence="5 6" key="1">
    <citation type="submission" date="2014-12" db="EMBL/GenBank/DDBJ databases">
        <title>Draft genome sequences of 29 type strains of Enterococci.</title>
        <authorList>
            <person name="Zhong Z."/>
            <person name="Sun Z."/>
            <person name="Liu W."/>
            <person name="Zhang W."/>
            <person name="Zhang H."/>
        </authorList>
    </citation>
    <scope>NUCLEOTIDE SEQUENCE [LARGE SCALE GENOMIC DNA]</scope>
    <source>
        <strain evidence="5 6">DSM 21207</strain>
    </source>
</reference>
<evidence type="ECO:0000313" key="6">
    <source>
        <dbReference type="Proteomes" id="UP000182835"/>
    </source>
</evidence>
<feature type="active site" description="Acyl-thioester intermediate" evidence="2">
    <location>
        <position position="222"/>
    </location>
</feature>
<evidence type="ECO:0000256" key="3">
    <source>
        <dbReference type="SAM" id="MobiDB-lite"/>
    </source>
</evidence>
<feature type="transmembrane region" description="Helical" evidence="4">
    <location>
        <begin position="12"/>
        <end position="35"/>
    </location>
</feature>
<dbReference type="Gene3D" id="2.60.40.10">
    <property type="entry name" value="Immunoglobulins"/>
    <property type="match status" value="1"/>
</dbReference>